<evidence type="ECO:0000313" key="2">
    <source>
        <dbReference type="Proteomes" id="UP000594263"/>
    </source>
</evidence>
<sequence>MLEDFKALFNRSSFHPDPVVASSNRRARRFIICRLNMSSPHPIVKNSLSLITSSMIIGT</sequence>
<dbReference type="Gramene" id="Kaladp0040s0397.1.v1.1">
    <property type="protein sequence ID" value="Kaladp0040s0397.1.v1.1"/>
    <property type="gene ID" value="Kaladp0040s0397.v1.1"/>
</dbReference>
<reference evidence="1" key="1">
    <citation type="submission" date="2021-01" db="UniProtKB">
        <authorList>
            <consortium name="EnsemblPlants"/>
        </authorList>
    </citation>
    <scope>IDENTIFICATION</scope>
</reference>
<keyword evidence="2" id="KW-1185">Reference proteome</keyword>
<dbReference type="EnsemblPlants" id="Kaladp0040s0397.1.v1.1">
    <property type="protein sequence ID" value="Kaladp0040s0397.1.v1.1"/>
    <property type="gene ID" value="Kaladp0040s0397.v1.1"/>
</dbReference>
<protein>
    <submittedName>
        <fullName evidence="1">Uncharacterized protein</fullName>
    </submittedName>
</protein>
<proteinExistence type="predicted"/>
<evidence type="ECO:0000313" key="1">
    <source>
        <dbReference type="EnsemblPlants" id="Kaladp0040s0397.1.v1.1"/>
    </source>
</evidence>
<dbReference type="Proteomes" id="UP000594263">
    <property type="component" value="Unplaced"/>
</dbReference>
<organism evidence="1 2">
    <name type="scientific">Kalanchoe fedtschenkoi</name>
    <name type="common">Lavender scallops</name>
    <name type="synonym">South American air plant</name>
    <dbReference type="NCBI Taxonomy" id="63787"/>
    <lineage>
        <taxon>Eukaryota</taxon>
        <taxon>Viridiplantae</taxon>
        <taxon>Streptophyta</taxon>
        <taxon>Embryophyta</taxon>
        <taxon>Tracheophyta</taxon>
        <taxon>Spermatophyta</taxon>
        <taxon>Magnoliopsida</taxon>
        <taxon>eudicotyledons</taxon>
        <taxon>Gunneridae</taxon>
        <taxon>Pentapetalae</taxon>
        <taxon>Saxifragales</taxon>
        <taxon>Crassulaceae</taxon>
        <taxon>Kalanchoe</taxon>
    </lineage>
</organism>
<dbReference type="AlphaFoldDB" id="A0A7N0ZW40"/>
<accession>A0A7N0ZW40</accession>
<name>A0A7N0ZW40_KALFE</name>